<keyword evidence="3" id="KW-1185">Reference proteome</keyword>
<dbReference type="Proteomes" id="UP000204391">
    <property type="component" value="Chromosome"/>
</dbReference>
<evidence type="ECO:0000313" key="3">
    <source>
        <dbReference type="Proteomes" id="UP000204391"/>
    </source>
</evidence>
<evidence type="ECO:0000256" key="1">
    <source>
        <dbReference type="SAM" id="Phobius"/>
    </source>
</evidence>
<accession>A0A221MCC3</accession>
<feature type="transmembrane region" description="Helical" evidence="1">
    <location>
        <begin position="98"/>
        <end position="121"/>
    </location>
</feature>
<dbReference type="EMBL" id="CP022437">
    <property type="protein sequence ID" value="ASN05272.1"/>
    <property type="molecule type" value="Genomic_DNA"/>
</dbReference>
<dbReference type="KEGG" id="vne:CFK40_09730"/>
<protein>
    <submittedName>
        <fullName evidence="2">Uncharacterized protein</fullName>
    </submittedName>
</protein>
<reference evidence="2 3" key="1">
    <citation type="journal article" date="2003" name="Int. J. Syst. Evol. Microbiol.">
        <title>Virgibacillus carmonensis sp. nov., Virgibacillus necropolis sp. nov. and Virgibacillus picturae sp. nov., three novel species isolated from deteriorated mural paintings, transfer of the species of the genus salibacillus to Virgibacillus, as Virgibacillus marismortui comb. nov. and Virgibacillus salexigens comb. nov., and emended description of the genus Virgibacillus.</title>
        <authorList>
            <person name="Heyrman J."/>
            <person name="Logan N.A."/>
            <person name="Busse H.J."/>
            <person name="Balcaen A."/>
            <person name="Lebbe L."/>
            <person name="Rodriguez-Diaz M."/>
            <person name="Swings J."/>
            <person name="De Vos P."/>
        </authorList>
    </citation>
    <scope>NUCLEOTIDE SEQUENCE [LARGE SCALE GENOMIC DNA]</scope>
    <source>
        <strain evidence="2 3">LMG 19488</strain>
    </source>
</reference>
<dbReference type="OrthoDB" id="2691442at2"/>
<name>A0A221MCC3_9BACI</name>
<sequence length="171" mass="19306">MGKKEKLEQNKQEKSYSLLARSLLTGFIGGLGWSTLGLIMYYFNFSKVSPTSFILRSWLNAKWTHEWLGDLISIVIIGVISIVVALVYYGLLRKISTMWIGTLFGIILWGIVFYLLQPIFPNIPPLNELGKDTIVSTLCLFILYGTFIGYSISYDYRDTAIRGQATEEGNG</sequence>
<keyword evidence="1" id="KW-0472">Membrane</keyword>
<dbReference type="InterPro" id="IPR024563">
    <property type="entry name" value="YqhR"/>
</dbReference>
<feature type="transmembrane region" description="Helical" evidence="1">
    <location>
        <begin position="133"/>
        <end position="152"/>
    </location>
</feature>
<dbReference type="RefSeq" id="WP_089532122.1">
    <property type="nucleotide sequence ID" value="NZ_CP022437.1"/>
</dbReference>
<proteinExistence type="predicted"/>
<feature type="transmembrane region" description="Helical" evidence="1">
    <location>
        <begin position="71"/>
        <end position="91"/>
    </location>
</feature>
<organism evidence="2 3">
    <name type="scientific">Virgibacillus necropolis</name>
    <dbReference type="NCBI Taxonomy" id="163877"/>
    <lineage>
        <taxon>Bacteria</taxon>
        <taxon>Bacillati</taxon>
        <taxon>Bacillota</taxon>
        <taxon>Bacilli</taxon>
        <taxon>Bacillales</taxon>
        <taxon>Bacillaceae</taxon>
        <taxon>Virgibacillus</taxon>
    </lineage>
</organism>
<dbReference type="Pfam" id="PF11085">
    <property type="entry name" value="YqhR"/>
    <property type="match status" value="1"/>
</dbReference>
<dbReference type="AlphaFoldDB" id="A0A221MCC3"/>
<gene>
    <name evidence="2" type="ORF">CFK40_09730</name>
</gene>
<feature type="transmembrane region" description="Helical" evidence="1">
    <location>
        <begin position="21"/>
        <end position="43"/>
    </location>
</feature>
<keyword evidence="1" id="KW-1133">Transmembrane helix</keyword>
<evidence type="ECO:0000313" key="2">
    <source>
        <dbReference type="EMBL" id="ASN05272.1"/>
    </source>
</evidence>
<keyword evidence="1" id="KW-0812">Transmembrane</keyword>